<comment type="caution">
    <text evidence="3">The sequence shown here is derived from an EMBL/GenBank/DDBJ whole genome shotgun (WGS) entry which is preliminary data.</text>
</comment>
<keyword evidence="1" id="KW-0732">Signal</keyword>
<accession>A0ABS5EZP4</accession>
<dbReference type="RefSeq" id="WP_211853445.1">
    <property type="nucleotide sequence ID" value="NZ_JAAGBB010000017.1"/>
</dbReference>
<dbReference type="PANTHER" id="PTHR21666">
    <property type="entry name" value="PEPTIDASE-RELATED"/>
    <property type="match status" value="1"/>
</dbReference>
<dbReference type="InterPro" id="IPR016047">
    <property type="entry name" value="M23ase_b-sheet_dom"/>
</dbReference>
<reference evidence="4" key="1">
    <citation type="journal article" date="2021" name="Syst. Appl. Microbiol.">
        <title>Roseomonas hellenica sp. nov., isolated from roots of wild-growing Alkanna tinctoria.</title>
        <authorList>
            <person name="Rat A."/>
            <person name="Naranjo H.D."/>
            <person name="Lebbe L."/>
            <person name="Cnockaert M."/>
            <person name="Krigas N."/>
            <person name="Grigoriadou K."/>
            <person name="Maloupa E."/>
            <person name="Willems A."/>
        </authorList>
    </citation>
    <scope>NUCLEOTIDE SEQUENCE [LARGE SCALE GENOMIC DNA]</scope>
    <source>
        <strain evidence="4">LMG 31523</strain>
    </source>
</reference>
<name>A0ABS5EZP4_9PROT</name>
<sequence length="197" mass="21207">MLFPLKFRPKDSYKEGMRRFGANRDHGRRKHAGCDLYAPIGTPVFAVADGTVIAAYPFYLGSWAIEVDHGTFVVRYGEVKPKVAPGIKAGAKVAARQLLGEVGLLKGLKMSMIHFEMFSGAAKGPLTVKGNPPYQRRSDLMDPTPFLDAADMQAGKPPSPCFWFPGLQTGGRGFGLDADSRVGLAHGGGQFGFTNGM</sequence>
<dbReference type="Pfam" id="PF01551">
    <property type="entry name" value="Peptidase_M23"/>
    <property type="match status" value="1"/>
</dbReference>
<evidence type="ECO:0000313" key="3">
    <source>
        <dbReference type="EMBL" id="MBR0665777.1"/>
    </source>
</evidence>
<keyword evidence="4" id="KW-1185">Reference proteome</keyword>
<dbReference type="InterPro" id="IPR050570">
    <property type="entry name" value="Cell_wall_metabolism_enzyme"/>
</dbReference>
<evidence type="ECO:0000259" key="2">
    <source>
        <dbReference type="Pfam" id="PF01551"/>
    </source>
</evidence>
<dbReference type="PANTHER" id="PTHR21666:SF289">
    <property type="entry name" value="L-ALA--D-GLU ENDOPEPTIDASE"/>
    <property type="match status" value="1"/>
</dbReference>
<proteinExistence type="predicted"/>
<dbReference type="CDD" id="cd12797">
    <property type="entry name" value="M23_peptidase"/>
    <property type="match status" value="1"/>
</dbReference>
<dbReference type="InterPro" id="IPR011055">
    <property type="entry name" value="Dup_hybrid_motif"/>
</dbReference>
<protein>
    <submittedName>
        <fullName evidence="3">M23 family metallopeptidase</fullName>
    </submittedName>
</protein>
<evidence type="ECO:0000256" key="1">
    <source>
        <dbReference type="ARBA" id="ARBA00022729"/>
    </source>
</evidence>
<dbReference type="Gene3D" id="2.70.70.10">
    <property type="entry name" value="Glucose Permease (Domain IIA)"/>
    <property type="match status" value="1"/>
</dbReference>
<dbReference type="SUPFAM" id="SSF51261">
    <property type="entry name" value="Duplicated hybrid motif"/>
    <property type="match status" value="1"/>
</dbReference>
<dbReference type="Proteomes" id="UP001196870">
    <property type="component" value="Unassembled WGS sequence"/>
</dbReference>
<feature type="domain" description="M23ase beta-sheet core" evidence="2">
    <location>
        <begin position="30"/>
        <end position="118"/>
    </location>
</feature>
<dbReference type="EMBL" id="JAAGBB010000017">
    <property type="protein sequence ID" value="MBR0665777.1"/>
    <property type="molecule type" value="Genomic_DNA"/>
</dbReference>
<organism evidence="3 4">
    <name type="scientific">Plastoroseomonas hellenica</name>
    <dbReference type="NCBI Taxonomy" id="2687306"/>
    <lineage>
        <taxon>Bacteria</taxon>
        <taxon>Pseudomonadati</taxon>
        <taxon>Pseudomonadota</taxon>
        <taxon>Alphaproteobacteria</taxon>
        <taxon>Acetobacterales</taxon>
        <taxon>Acetobacteraceae</taxon>
        <taxon>Plastoroseomonas</taxon>
    </lineage>
</organism>
<gene>
    <name evidence="3" type="ORF">GXW71_15570</name>
</gene>
<evidence type="ECO:0000313" key="4">
    <source>
        <dbReference type="Proteomes" id="UP001196870"/>
    </source>
</evidence>